<name>A0ABZ0Z1L1_9CAUD</name>
<organism evidence="1 2">
    <name type="scientific">phage Lak_Megaphage_RVC_JS4_GC31</name>
    <dbReference type="NCBI Taxonomy" id="3109228"/>
    <lineage>
        <taxon>Viruses</taxon>
        <taxon>Duplodnaviria</taxon>
        <taxon>Heunggongvirae</taxon>
        <taxon>Uroviricota</taxon>
        <taxon>Caudoviricetes</taxon>
        <taxon>Caudoviricetes code 15 clade</taxon>
    </lineage>
</organism>
<sequence length="81" mass="9669">MEKNMNKPFAYFDNIDTFKKKKVSGSPSNDTYIDFNNNQLLTFGIPDILFETICFIENERKIFTHGAFYNCEDQRNRWTEI</sequence>
<proteinExistence type="predicted"/>
<reference evidence="1 2" key="1">
    <citation type="submission" date="2023-11" db="EMBL/GenBank/DDBJ databases">
        <authorList>
            <person name="Cook R."/>
            <person name="Crisci M."/>
            <person name="Pye H."/>
            <person name="Adriaenssens E."/>
            <person name="Santini J."/>
        </authorList>
    </citation>
    <scope>NUCLEOTIDE SEQUENCE [LARGE SCALE GENOMIC DNA]</scope>
    <source>
        <strain evidence="1">Lak_Megaphage_RVC_JS4_GC31</strain>
    </source>
</reference>
<evidence type="ECO:0000313" key="1">
    <source>
        <dbReference type="EMBL" id="WQJ53079.1"/>
    </source>
</evidence>
<dbReference type="Proteomes" id="UP001349343">
    <property type="component" value="Segment"/>
</dbReference>
<accession>A0ABZ0Z1L1</accession>
<keyword evidence="2" id="KW-1185">Reference proteome</keyword>
<evidence type="ECO:0000313" key="2">
    <source>
        <dbReference type="Proteomes" id="UP001349343"/>
    </source>
</evidence>
<dbReference type="EMBL" id="OR769222">
    <property type="protein sequence ID" value="WQJ53079.1"/>
    <property type="molecule type" value="Genomic_DNA"/>
</dbReference>
<protein>
    <submittedName>
        <fullName evidence="1">Uncharacterized protein</fullName>
    </submittedName>
</protein>